<name>A0A8T0FIJ6_ARGBR</name>
<dbReference type="EMBL" id="JABXBU010000011">
    <property type="protein sequence ID" value="KAF8791086.1"/>
    <property type="molecule type" value="Genomic_DNA"/>
</dbReference>
<accession>A0A8T0FIJ6</accession>
<evidence type="ECO:0000313" key="2">
    <source>
        <dbReference type="Proteomes" id="UP000807504"/>
    </source>
</evidence>
<proteinExistence type="predicted"/>
<reference evidence="1" key="2">
    <citation type="submission" date="2020-06" db="EMBL/GenBank/DDBJ databases">
        <authorList>
            <person name="Sheffer M."/>
        </authorList>
    </citation>
    <scope>NUCLEOTIDE SEQUENCE</scope>
</reference>
<protein>
    <submittedName>
        <fullName evidence="1">Uncharacterized protein</fullName>
    </submittedName>
</protein>
<dbReference type="EMBL" id="JABXBU010000011">
    <property type="protein sequence ID" value="KAF8791087.1"/>
    <property type="molecule type" value="Genomic_DNA"/>
</dbReference>
<keyword evidence="2" id="KW-1185">Reference proteome</keyword>
<dbReference type="Proteomes" id="UP000807504">
    <property type="component" value="Unassembled WGS sequence"/>
</dbReference>
<dbReference type="AlphaFoldDB" id="A0A8T0FIJ6"/>
<sequence length="105" mass="12413">MADNKARKICYVFTIRSSTQIIGCPNLLAVKYKVRCNNRDKFEAVQDQLVSMYQYMYIEEWFEGEHLAKTESGRFLAFTVKMMKMINPTCLYCRVFVRNLDEDSD</sequence>
<organism evidence="1 2">
    <name type="scientific">Argiope bruennichi</name>
    <name type="common">Wasp spider</name>
    <name type="synonym">Aranea bruennichi</name>
    <dbReference type="NCBI Taxonomy" id="94029"/>
    <lineage>
        <taxon>Eukaryota</taxon>
        <taxon>Metazoa</taxon>
        <taxon>Ecdysozoa</taxon>
        <taxon>Arthropoda</taxon>
        <taxon>Chelicerata</taxon>
        <taxon>Arachnida</taxon>
        <taxon>Araneae</taxon>
        <taxon>Araneomorphae</taxon>
        <taxon>Entelegynae</taxon>
        <taxon>Araneoidea</taxon>
        <taxon>Araneidae</taxon>
        <taxon>Argiope</taxon>
    </lineage>
</organism>
<reference evidence="1" key="1">
    <citation type="journal article" date="2020" name="bioRxiv">
        <title>Chromosome-level reference genome of the European wasp spider Argiope bruennichi: a resource for studies on range expansion and evolutionary adaptation.</title>
        <authorList>
            <person name="Sheffer M.M."/>
            <person name="Hoppe A."/>
            <person name="Krehenwinkel H."/>
            <person name="Uhl G."/>
            <person name="Kuss A.W."/>
            <person name="Jensen L."/>
            <person name="Jensen C."/>
            <person name="Gillespie R.G."/>
            <person name="Hoff K.J."/>
            <person name="Prost S."/>
        </authorList>
    </citation>
    <scope>NUCLEOTIDE SEQUENCE</scope>
</reference>
<comment type="caution">
    <text evidence="1">The sequence shown here is derived from an EMBL/GenBank/DDBJ whole genome shotgun (WGS) entry which is preliminary data.</text>
</comment>
<gene>
    <name evidence="1" type="ORF">HNY73_006014</name>
</gene>
<evidence type="ECO:0000313" key="1">
    <source>
        <dbReference type="EMBL" id="KAF8791087.1"/>
    </source>
</evidence>